<dbReference type="GO" id="GO:0016491">
    <property type="term" value="F:oxidoreductase activity"/>
    <property type="evidence" value="ECO:0007669"/>
    <property type="project" value="UniProtKB-KW"/>
</dbReference>
<dbReference type="InterPro" id="IPR016167">
    <property type="entry name" value="FAD-bd_PCMH_sub1"/>
</dbReference>
<comment type="caution">
    <text evidence="5">The sequence shown here is derived from an EMBL/GenBank/DDBJ whole genome shotgun (WGS) entry which is preliminary data.</text>
</comment>
<dbReference type="OrthoDB" id="9774454at2"/>
<keyword evidence="2" id="KW-0274">FAD</keyword>
<keyword evidence="3" id="KW-0560">Oxidoreductase</keyword>
<gene>
    <name evidence="6" type="ORF">AJ85_15285</name>
    <name evidence="5" type="ORF">BALCAV_0202865</name>
</gene>
<protein>
    <recommendedName>
        <fullName evidence="4">FAD-binding PCMH-type domain-containing protein</fullName>
    </recommendedName>
</protein>
<evidence type="ECO:0000256" key="2">
    <source>
        <dbReference type="ARBA" id="ARBA00022827"/>
    </source>
</evidence>
<dbReference type="EMBL" id="ALPT02000006">
    <property type="protein sequence ID" value="KGA98710.1"/>
    <property type="molecule type" value="Genomic_DNA"/>
</dbReference>
<dbReference type="AlphaFoldDB" id="A0A094XIY8"/>
<dbReference type="Gene3D" id="3.30.390.50">
    <property type="entry name" value="CO dehydrogenase flavoprotein, C-terminal domain"/>
    <property type="match status" value="1"/>
</dbReference>
<dbReference type="Pfam" id="PF00941">
    <property type="entry name" value="FAD_binding_5"/>
    <property type="match status" value="1"/>
</dbReference>
<evidence type="ECO:0000256" key="3">
    <source>
        <dbReference type="ARBA" id="ARBA00023002"/>
    </source>
</evidence>
<accession>A0A094XIY8</accession>
<evidence type="ECO:0000256" key="1">
    <source>
        <dbReference type="ARBA" id="ARBA00022630"/>
    </source>
</evidence>
<dbReference type="EMBL" id="JALP01000196">
    <property type="protein sequence ID" value="THG89782.1"/>
    <property type="molecule type" value="Genomic_DNA"/>
</dbReference>
<dbReference type="SUPFAM" id="SSF55447">
    <property type="entry name" value="CO dehydrogenase flavoprotein C-terminal domain-like"/>
    <property type="match status" value="1"/>
</dbReference>
<reference evidence="6 8" key="2">
    <citation type="submission" date="2014-01" db="EMBL/GenBank/DDBJ databases">
        <title>Draft genome sequencing of Bacillus alcalophilus CGMCC 1.3604.</title>
        <authorList>
            <person name="Yang J."/>
            <person name="Diao L."/>
            <person name="Yang S."/>
        </authorList>
    </citation>
    <scope>NUCLEOTIDE SEQUENCE [LARGE SCALE GENOMIC DNA]</scope>
    <source>
        <strain evidence="6 8">CGMCC 1.3604</strain>
    </source>
</reference>
<dbReference type="Gene3D" id="3.30.465.10">
    <property type="match status" value="1"/>
</dbReference>
<dbReference type="GO" id="GO:0071949">
    <property type="term" value="F:FAD binding"/>
    <property type="evidence" value="ECO:0007669"/>
    <property type="project" value="InterPro"/>
</dbReference>
<evidence type="ECO:0000313" key="5">
    <source>
        <dbReference type="EMBL" id="KGA98710.1"/>
    </source>
</evidence>
<dbReference type="InterPro" id="IPR005107">
    <property type="entry name" value="CO_DH_flav_C"/>
</dbReference>
<dbReference type="SMART" id="SM01092">
    <property type="entry name" value="CO_deh_flav_C"/>
    <property type="match status" value="1"/>
</dbReference>
<name>A0A094XIY8_ALKAL</name>
<dbReference type="InterPro" id="IPR036318">
    <property type="entry name" value="FAD-bd_PCMH-like_sf"/>
</dbReference>
<dbReference type="InterPro" id="IPR016169">
    <property type="entry name" value="FAD-bd_PCMH_sub2"/>
</dbReference>
<evidence type="ECO:0000259" key="4">
    <source>
        <dbReference type="PROSITE" id="PS51387"/>
    </source>
</evidence>
<feature type="domain" description="FAD-binding PCMH-type" evidence="4">
    <location>
        <begin position="6"/>
        <end position="230"/>
    </location>
</feature>
<dbReference type="InterPro" id="IPR016166">
    <property type="entry name" value="FAD-bd_PCMH"/>
</dbReference>
<dbReference type="Proteomes" id="UP000297014">
    <property type="component" value="Unassembled WGS sequence"/>
</dbReference>
<dbReference type="Gene3D" id="3.30.43.10">
    <property type="entry name" value="Uridine Diphospho-n-acetylenolpyruvylglucosamine Reductase, domain 2"/>
    <property type="match status" value="1"/>
</dbReference>
<dbReference type="PANTHER" id="PTHR42659:SF2">
    <property type="entry name" value="XANTHINE DEHYDROGENASE SUBUNIT C-RELATED"/>
    <property type="match status" value="1"/>
</dbReference>
<proteinExistence type="predicted"/>
<dbReference type="InterPro" id="IPR051312">
    <property type="entry name" value="Diverse_Substr_Oxidored"/>
</dbReference>
<dbReference type="RefSeq" id="WP_004427508.1">
    <property type="nucleotide sequence ID" value="NZ_ALPT02000006.1"/>
</dbReference>
<dbReference type="InterPro" id="IPR036683">
    <property type="entry name" value="CO_DH_flav_C_dom_sf"/>
</dbReference>
<evidence type="ECO:0000313" key="6">
    <source>
        <dbReference type="EMBL" id="THG89782.1"/>
    </source>
</evidence>
<reference evidence="5 7" key="1">
    <citation type="journal article" date="2014" name="Genome Announc.">
        <title>Draft Genome Sequence of Bacillus alcalophilus AV1934, a Classic Alkaliphile Isolated from Human Feces in 1934.</title>
        <authorList>
            <person name="Attie O."/>
            <person name="Jayaprakash A."/>
            <person name="Shah H."/>
            <person name="Paulsen I.T."/>
            <person name="Morino M."/>
            <person name="Takahashi Y."/>
            <person name="Narumi I."/>
            <person name="Sachidanandam R."/>
            <person name="Satoh K."/>
            <person name="Ito M."/>
            <person name="Krulwich T.A."/>
        </authorList>
    </citation>
    <scope>NUCLEOTIDE SEQUENCE [LARGE SCALE GENOMIC DNA]</scope>
    <source>
        <strain evidence="5 7">AV1934</strain>
    </source>
</reference>
<evidence type="ECO:0000313" key="8">
    <source>
        <dbReference type="Proteomes" id="UP000297014"/>
    </source>
</evidence>
<dbReference type="eggNOG" id="COG1319">
    <property type="taxonomic scope" value="Bacteria"/>
</dbReference>
<dbReference type="Proteomes" id="UP000002754">
    <property type="component" value="Unassembled WGS sequence"/>
</dbReference>
<keyword evidence="1" id="KW-0285">Flavoprotein</keyword>
<dbReference type="STRING" id="1218173.BALCAV_0202865"/>
<sequence length="307" mass="34544">MGAANFIQKPPKMWFPTTVEEAWAIKQKYNKEASYIAGGTFLQLQREKGMVLPPHLISLKKIPELHLLDFCQTEEKSVVIGANVPLSNLLNSSLLLPYQSSIIKTLLQIAAPAIRNLATIGGNLAHGFGDLFPSLLTIDAQLTWFNGMDKQTKPLVDFIQSKQVAPAAFENILIMEILLPEYSVYEDENYYFEKLGRRESFVPAIVSVAAMLELDSNQVVDSVRLALSGSNHHPKRLFQTEQVLLGNEVTPELLQKVYQSILQEYRPIDDPFVDSTYKTRVVANLFCSEIVRRITMEKEGERDASSL</sequence>
<dbReference type="Pfam" id="PF03450">
    <property type="entry name" value="CO_deh_flav_C"/>
    <property type="match status" value="1"/>
</dbReference>
<organism evidence="5 7">
    <name type="scientific">Alkalihalobacillus alcalophilus ATCC 27647 = CGMCC 1.3604</name>
    <dbReference type="NCBI Taxonomy" id="1218173"/>
    <lineage>
        <taxon>Bacteria</taxon>
        <taxon>Bacillati</taxon>
        <taxon>Bacillota</taxon>
        <taxon>Bacilli</taxon>
        <taxon>Bacillales</taxon>
        <taxon>Bacillaceae</taxon>
        <taxon>Alkalihalobacillus</taxon>
    </lineage>
</organism>
<evidence type="ECO:0000313" key="7">
    <source>
        <dbReference type="Proteomes" id="UP000002754"/>
    </source>
</evidence>
<dbReference type="PANTHER" id="PTHR42659">
    <property type="entry name" value="XANTHINE DEHYDROGENASE SUBUNIT C-RELATED"/>
    <property type="match status" value="1"/>
</dbReference>
<keyword evidence="7" id="KW-1185">Reference proteome</keyword>
<dbReference type="SUPFAM" id="SSF56176">
    <property type="entry name" value="FAD-binding/transporter-associated domain-like"/>
    <property type="match status" value="1"/>
</dbReference>
<dbReference type="PROSITE" id="PS51387">
    <property type="entry name" value="FAD_PCMH"/>
    <property type="match status" value="1"/>
</dbReference>
<dbReference type="InterPro" id="IPR002346">
    <property type="entry name" value="Mopterin_DH_FAD-bd"/>
</dbReference>